<evidence type="ECO:0000256" key="2">
    <source>
        <dbReference type="ARBA" id="ARBA00022525"/>
    </source>
</evidence>
<dbReference type="Ensembl" id="ENSMMST00000019905.1">
    <property type="protein sequence ID" value="ENSMMSP00000018009.1"/>
    <property type="gene ID" value="ENSMMSG00000013664.1"/>
</dbReference>
<feature type="signal peptide" evidence="3">
    <location>
        <begin position="1"/>
        <end position="18"/>
    </location>
</feature>
<feature type="chain" id="PRO_5034658412" description="Mammaglobin-A-like" evidence="3">
    <location>
        <begin position="19"/>
        <end position="94"/>
    </location>
</feature>
<organism evidence="4 5">
    <name type="scientific">Moschus moschiferus</name>
    <name type="common">Siberian musk deer</name>
    <name type="synonym">Moschus sibiricus</name>
    <dbReference type="NCBI Taxonomy" id="68415"/>
    <lineage>
        <taxon>Eukaryota</taxon>
        <taxon>Metazoa</taxon>
        <taxon>Chordata</taxon>
        <taxon>Craniata</taxon>
        <taxon>Vertebrata</taxon>
        <taxon>Euteleostomi</taxon>
        <taxon>Mammalia</taxon>
        <taxon>Eutheria</taxon>
        <taxon>Laurasiatheria</taxon>
        <taxon>Artiodactyla</taxon>
        <taxon>Ruminantia</taxon>
        <taxon>Pecora</taxon>
        <taxon>Moschidae</taxon>
        <taxon>Moschus</taxon>
    </lineage>
</organism>
<reference evidence="4" key="1">
    <citation type="submission" date="2025-08" db="UniProtKB">
        <authorList>
            <consortium name="Ensembl"/>
        </authorList>
    </citation>
    <scope>IDENTIFICATION</scope>
</reference>
<accession>A0A8C6DQV6</accession>
<dbReference type="GO" id="GO:0005615">
    <property type="term" value="C:extracellular space"/>
    <property type="evidence" value="ECO:0007669"/>
    <property type="project" value="TreeGrafter"/>
</dbReference>
<dbReference type="GeneTree" id="ENSGT00390000013802"/>
<proteinExistence type="predicted"/>
<evidence type="ECO:0000256" key="1">
    <source>
        <dbReference type="ARBA" id="ARBA00004613"/>
    </source>
</evidence>
<dbReference type="AlphaFoldDB" id="A0A8C6DQV6"/>
<dbReference type="PROSITE" id="PS51311">
    <property type="entry name" value="SCGB"/>
    <property type="match status" value="1"/>
</dbReference>
<evidence type="ECO:0000256" key="3">
    <source>
        <dbReference type="SAM" id="SignalP"/>
    </source>
</evidence>
<keyword evidence="5" id="KW-1185">Reference proteome</keyword>
<evidence type="ECO:0008006" key="6">
    <source>
        <dbReference type="Google" id="ProtNLM"/>
    </source>
</evidence>
<reference evidence="4" key="2">
    <citation type="submission" date="2025-09" db="UniProtKB">
        <authorList>
            <consortium name="Ensembl"/>
        </authorList>
    </citation>
    <scope>IDENTIFICATION</scope>
</reference>
<sequence length="94" mass="10746">MKLVTAVLLVALPLYCYAGTSGCSLLDNVIDKAVDPTVSKDEYREYIKDFIQTKNEENAADDLKQCFLQQSDETLANFNEMLQIMYNSKYCKLF</sequence>
<dbReference type="InterPro" id="IPR016126">
    <property type="entry name" value="Secretoglobin"/>
</dbReference>
<dbReference type="PANTHER" id="PTHR14037">
    <property type="entry name" value="MAMMAGLOBIN-RELATED"/>
    <property type="match status" value="1"/>
</dbReference>
<dbReference type="SUPFAM" id="SSF48201">
    <property type="entry name" value="Uteroglobin-like"/>
    <property type="match status" value="1"/>
</dbReference>
<keyword evidence="2" id="KW-0964">Secreted</keyword>
<dbReference type="PROSITE" id="PS51257">
    <property type="entry name" value="PROKAR_LIPOPROTEIN"/>
    <property type="match status" value="1"/>
</dbReference>
<dbReference type="InterPro" id="IPR035960">
    <property type="entry name" value="Secretoglobin_sf"/>
</dbReference>
<dbReference type="GO" id="GO:0030521">
    <property type="term" value="P:androgen receptor signaling pathway"/>
    <property type="evidence" value="ECO:0007669"/>
    <property type="project" value="TreeGrafter"/>
</dbReference>
<name>A0A8C6DQV6_MOSMO</name>
<protein>
    <recommendedName>
        <fullName evidence="6">Mammaglobin-A-like</fullName>
    </recommendedName>
</protein>
<dbReference type="Proteomes" id="UP000694544">
    <property type="component" value="Unplaced"/>
</dbReference>
<keyword evidence="3" id="KW-0732">Signal</keyword>
<evidence type="ECO:0000313" key="5">
    <source>
        <dbReference type="Proteomes" id="UP000694544"/>
    </source>
</evidence>
<evidence type="ECO:0000313" key="4">
    <source>
        <dbReference type="Ensembl" id="ENSMMSP00000018009.1"/>
    </source>
</evidence>
<comment type="subcellular location">
    <subcellularLocation>
        <location evidence="1">Secreted</location>
    </subcellularLocation>
</comment>
<dbReference type="PANTHER" id="PTHR14037:SF4">
    <property type="entry name" value="MAMMAGLOBIN-B"/>
    <property type="match status" value="1"/>
</dbReference>
<dbReference type="CDD" id="cd00633">
    <property type="entry name" value="Secretoglobin"/>
    <property type="match status" value="1"/>
</dbReference>
<dbReference type="Pfam" id="PF01099">
    <property type="entry name" value="Uteroglobin"/>
    <property type="match status" value="1"/>
</dbReference>